<dbReference type="Pfam" id="PF02771">
    <property type="entry name" value="Acyl-CoA_dh_N"/>
    <property type="match status" value="1"/>
</dbReference>
<evidence type="ECO:0000259" key="7">
    <source>
        <dbReference type="Pfam" id="PF00441"/>
    </source>
</evidence>
<accession>A0A6P0HNE1</accession>
<dbReference type="Gene3D" id="1.10.540.10">
    <property type="entry name" value="Acyl-CoA dehydrogenase/oxidase, N-terminal domain"/>
    <property type="match status" value="1"/>
</dbReference>
<dbReference type="Pfam" id="PF02770">
    <property type="entry name" value="Acyl-CoA_dh_M"/>
    <property type="match status" value="1"/>
</dbReference>
<dbReference type="Pfam" id="PF00441">
    <property type="entry name" value="Acyl-CoA_dh_1"/>
    <property type="match status" value="1"/>
</dbReference>
<dbReference type="EMBL" id="JAAGXA010000008">
    <property type="protein sequence ID" value="NEN79145.1"/>
    <property type="molecule type" value="Genomic_DNA"/>
</dbReference>
<dbReference type="InterPro" id="IPR009100">
    <property type="entry name" value="AcylCoA_DH/oxidase_NM_dom_sf"/>
</dbReference>
<feature type="domain" description="Acyl-CoA dehydrogenase/oxidase N-terminal" evidence="9">
    <location>
        <begin position="4"/>
        <end position="123"/>
    </location>
</feature>
<evidence type="ECO:0000259" key="8">
    <source>
        <dbReference type="Pfam" id="PF02770"/>
    </source>
</evidence>
<comment type="cofactor">
    <cofactor evidence="1 6">
        <name>FAD</name>
        <dbReference type="ChEBI" id="CHEBI:57692"/>
    </cofactor>
</comment>
<dbReference type="PANTHER" id="PTHR43292">
    <property type="entry name" value="ACYL-COA DEHYDROGENASE"/>
    <property type="match status" value="1"/>
</dbReference>
<dbReference type="Gene3D" id="1.20.140.10">
    <property type="entry name" value="Butyryl-CoA Dehydrogenase, subunit A, domain 3"/>
    <property type="match status" value="1"/>
</dbReference>
<reference evidence="10 11" key="1">
    <citation type="journal article" date="2014" name="Int. J. Syst. Evol. Microbiol.">
        <title>Nocardioides zeae sp. nov., isolated from the stem of Zea mays.</title>
        <authorList>
            <person name="Glaeser S.P."/>
            <person name="McInroy J.A."/>
            <person name="Busse H.J."/>
            <person name="Kampfer P."/>
        </authorList>
    </citation>
    <scope>NUCLEOTIDE SEQUENCE [LARGE SCALE GENOMIC DNA]</scope>
    <source>
        <strain evidence="10 11">JCM 30728</strain>
    </source>
</reference>
<dbReference type="InterPro" id="IPR037069">
    <property type="entry name" value="AcylCoA_DH/ox_N_sf"/>
</dbReference>
<proteinExistence type="inferred from homology"/>
<comment type="caution">
    <text evidence="10">The sequence shown here is derived from an EMBL/GenBank/DDBJ whole genome shotgun (WGS) entry which is preliminary data.</text>
</comment>
<evidence type="ECO:0000256" key="1">
    <source>
        <dbReference type="ARBA" id="ARBA00001974"/>
    </source>
</evidence>
<dbReference type="Proteomes" id="UP000468687">
    <property type="component" value="Unassembled WGS sequence"/>
</dbReference>
<dbReference type="SUPFAM" id="SSF56645">
    <property type="entry name" value="Acyl-CoA dehydrogenase NM domain-like"/>
    <property type="match status" value="1"/>
</dbReference>
<dbReference type="GO" id="GO:0050660">
    <property type="term" value="F:flavin adenine dinucleotide binding"/>
    <property type="evidence" value="ECO:0007669"/>
    <property type="project" value="InterPro"/>
</dbReference>
<dbReference type="InterPro" id="IPR036250">
    <property type="entry name" value="AcylCo_DH-like_C"/>
</dbReference>
<dbReference type="Gene3D" id="2.40.110.10">
    <property type="entry name" value="Butyryl-CoA Dehydrogenase, subunit A, domain 2"/>
    <property type="match status" value="1"/>
</dbReference>
<evidence type="ECO:0000313" key="11">
    <source>
        <dbReference type="Proteomes" id="UP000468687"/>
    </source>
</evidence>
<protein>
    <submittedName>
        <fullName evidence="10">Acyl-CoA dehydrogenase</fullName>
    </submittedName>
</protein>
<keyword evidence="11" id="KW-1185">Reference proteome</keyword>
<name>A0A6P0HNE1_9ACTN</name>
<keyword evidence="3 6" id="KW-0285">Flavoprotein</keyword>
<dbReference type="GO" id="GO:0005886">
    <property type="term" value="C:plasma membrane"/>
    <property type="evidence" value="ECO:0007669"/>
    <property type="project" value="TreeGrafter"/>
</dbReference>
<keyword evidence="5 6" id="KW-0560">Oxidoreductase</keyword>
<evidence type="ECO:0000256" key="6">
    <source>
        <dbReference type="RuleBase" id="RU362125"/>
    </source>
</evidence>
<evidence type="ECO:0000313" key="10">
    <source>
        <dbReference type="EMBL" id="NEN79145.1"/>
    </source>
</evidence>
<gene>
    <name evidence="10" type="ORF">G3T38_12735</name>
</gene>
<dbReference type="PANTHER" id="PTHR43292:SF3">
    <property type="entry name" value="ACYL-COA DEHYDROGENASE FADE29"/>
    <property type="match status" value="1"/>
</dbReference>
<comment type="similarity">
    <text evidence="2 6">Belongs to the acyl-CoA dehydrogenase family.</text>
</comment>
<evidence type="ECO:0000256" key="4">
    <source>
        <dbReference type="ARBA" id="ARBA00022827"/>
    </source>
</evidence>
<dbReference type="GO" id="GO:0016627">
    <property type="term" value="F:oxidoreductase activity, acting on the CH-CH group of donors"/>
    <property type="evidence" value="ECO:0007669"/>
    <property type="project" value="InterPro"/>
</dbReference>
<organism evidence="10 11">
    <name type="scientific">Nocardioides zeae</name>
    <dbReference type="NCBI Taxonomy" id="1457234"/>
    <lineage>
        <taxon>Bacteria</taxon>
        <taxon>Bacillati</taxon>
        <taxon>Actinomycetota</taxon>
        <taxon>Actinomycetes</taxon>
        <taxon>Propionibacteriales</taxon>
        <taxon>Nocardioidaceae</taxon>
        <taxon>Nocardioides</taxon>
    </lineage>
</organism>
<dbReference type="InterPro" id="IPR009075">
    <property type="entry name" value="AcylCo_DH/oxidase_C"/>
</dbReference>
<dbReference type="InterPro" id="IPR046373">
    <property type="entry name" value="Acyl-CoA_Oxase/DH_mid-dom_sf"/>
</dbReference>
<sequence>MMKTEAGEAFRSRVRSFLDRELGEGWPGIGALTPEERAVFRGRWREALREERLLAPTWPEEFGGGGLGLAEQAILQAELVEAGVPVLPLDTDQFAFTLIGPTLLHWGTPEQKARFLPRMLTAEDRWAQGYSEPGAGSDLFALSTRAVLDGDEWVVNGQKVWQTAAQDANWIFALVRTEPGESRGRGISMLLIPIDQPGVEVRPIRTITGEDEFCEVFFTDARTAADNIVGPRGAGSKVALTLLGFERGSASGALYAGYRIELDRLVALVRDRGLDQTDWVRDRIAQAHLRLEMLRYLGERNLAGALSGAPPGPESSIIKLYESEYHAQITELALELLGDDAVAWSGEPGVAHLGPDPLGSPSSPAAWIRQFLTSRAATIYGGSSEIQRNTLGEQVLGLPREPRPVQEAR</sequence>
<evidence type="ECO:0000259" key="9">
    <source>
        <dbReference type="Pfam" id="PF02771"/>
    </source>
</evidence>
<dbReference type="SUPFAM" id="SSF47203">
    <property type="entry name" value="Acyl-CoA dehydrogenase C-terminal domain-like"/>
    <property type="match status" value="1"/>
</dbReference>
<dbReference type="InterPro" id="IPR006091">
    <property type="entry name" value="Acyl-CoA_Oxase/DH_mid-dom"/>
</dbReference>
<feature type="domain" description="Acyl-CoA oxidase/dehydrogenase middle" evidence="8">
    <location>
        <begin position="127"/>
        <end position="220"/>
    </location>
</feature>
<dbReference type="InterPro" id="IPR013786">
    <property type="entry name" value="AcylCoA_DH/ox_N"/>
</dbReference>
<dbReference type="RefSeq" id="WP_163772688.1">
    <property type="nucleotide sequence ID" value="NZ_JAAGXA010000008.1"/>
</dbReference>
<evidence type="ECO:0000256" key="5">
    <source>
        <dbReference type="ARBA" id="ARBA00023002"/>
    </source>
</evidence>
<dbReference type="AlphaFoldDB" id="A0A6P0HNE1"/>
<evidence type="ECO:0000256" key="3">
    <source>
        <dbReference type="ARBA" id="ARBA00022630"/>
    </source>
</evidence>
<evidence type="ECO:0000256" key="2">
    <source>
        <dbReference type="ARBA" id="ARBA00009347"/>
    </source>
</evidence>
<feature type="domain" description="Acyl-CoA dehydrogenase/oxidase C-terminal" evidence="7">
    <location>
        <begin position="233"/>
        <end position="395"/>
    </location>
</feature>
<dbReference type="InterPro" id="IPR052161">
    <property type="entry name" value="Mycobact_Acyl-CoA_DH"/>
</dbReference>
<keyword evidence="4 6" id="KW-0274">FAD</keyword>